<name>A0A382L0V7_9ZZZZ</name>
<dbReference type="EMBL" id="UINC01083174">
    <property type="protein sequence ID" value="SVC28627.1"/>
    <property type="molecule type" value="Genomic_DNA"/>
</dbReference>
<dbReference type="SUPFAM" id="SSF50939">
    <property type="entry name" value="Sialidases"/>
    <property type="match status" value="1"/>
</dbReference>
<evidence type="ECO:0000259" key="1">
    <source>
        <dbReference type="Pfam" id="PF13088"/>
    </source>
</evidence>
<dbReference type="InterPro" id="IPR011040">
    <property type="entry name" value="Sialidase"/>
</dbReference>
<proteinExistence type="predicted"/>
<dbReference type="AlphaFoldDB" id="A0A382L0V7"/>
<dbReference type="CDD" id="cd15482">
    <property type="entry name" value="Sialidase_non-viral"/>
    <property type="match status" value="1"/>
</dbReference>
<gene>
    <name evidence="2" type="ORF">METZ01_LOCUS281481</name>
</gene>
<dbReference type="PANTHER" id="PTHR43752">
    <property type="entry name" value="BNR/ASP-BOX REPEAT FAMILY PROTEIN"/>
    <property type="match status" value="1"/>
</dbReference>
<protein>
    <recommendedName>
        <fullName evidence="1">Sialidase domain-containing protein</fullName>
    </recommendedName>
</protein>
<evidence type="ECO:0000313" key="2">
    <source>
        <dbReference type="EMBL" id="SVC28627.1"/>
    </source>
</evidence>
<dbReference type="Gene3D" id="2.120.10.10">
    <property type="match status" value="1"/>
</dbReference>
<feature type="domain" description="Sialidase" evidence="1">
    <location>
        <begin position="49"/>
        <end position="178"/>
    </location>
</feature>
<sequence length="201" mass="23012">MSIEKFTISRDDSVYECFPHLCRTLSGRILLVYRESNGHVASEFCRLIVRYSDDAGQSWSERRVICDEDRSSDVLRTWNCPKIQQLQDGRILLLCDTVDYPPGEWGSEDRCRIWLRFSDDEGLTWSEPQPTPVAGICPDQVTELADGSWLLPSNVCSAKTNRIIQNITISHDQGSTWQAPITLFDHPDYQLDEVSIVRMPT</sequence>
<feature type="non-terminal residue" evidence="2">
    <location>
        <position position="201"/>
    </location>
</feature>
<reference evidence="2" key="1">
    <citation type="submission" date="2018-05" db="EMBL/GenBank/DDBJ databases">
        <authorList>
            <person name="Lanie J.A."/>
            <person name="Ng W.-L."/>
            <person name="Kazmierczak K.M."/>
            <person name="Andrzejewski T.M."/>
            <person name="Davidsen T.M."/>
            <person name="Wayne K.J."/>
            <person name="Tettelin H."/>
            <person name="Glass J.I."/>
            <person name="Rusch D."/>
            <person name="Podicherti R."/>
            <person name="Tsui H.-C.T."/>
            <person name="Winkler M.E."/>
        </authorList>
    </citation>
    <scope>NUCLEOTIDE SEQUENCE</scope>
</reference>
<dbReference type="InterPro" id="IPR036278">
    <property type="entry name" value="Sialidase_sf"/>
</dbReference>
<organism evidence="2">
    <name type="scientific">marine metagenome</name>
    <dbReference type="NCBI Taxonomy" id="408172"/>
    <lineage>
        <taxon>unclassified sequences</taxon>
        <taxon>metagenomes</taxon>
        <taxon>ecological metagenomes</taxon>
    </lineage>
</organism>
<accession>A0A382L0V7</accession>
<dbReference type="PANTHER" id="PTHR43752:SF2">
    <property type="entry name" value="BNR_ASP-BOX REPEAT FAMILY PROTEIN"/>
    <property type="match status" value="1"/>
</dbReference>
<dbReference type="Pfam" id="PF13088">
    <property type="entry name" value="BNR_2"/>
    <property type="match status" value="1"/>
</dbReference>